<dbReference type="InterPro" id="IPR020568">
    <property type="entry name" value="Ribosomal_Su5_D2-typ_SF"/>
</dbReference>
<dbReference type="InterPro" id="IPR033100">
    <property type="entry name" value="Rrp45"/>
</dbReference>
<comment type="similarity">
    <text evidence="3">Belongs to the RNase PH family.</text>
</comment>
<feature type="domain" description="Exoribonuclease phosphorolytic" evidence="9">
    <location>
        <begin position="190"/>
        <end position="257"/>
    </location>
</feature>
<organism evidence="10 11">
    <name type="scientific">Anaeramoeba flamelloides</name>
    <dbReference type="NCBI Taxonomy" id="1746091"/>
    <lineage>
        <taxon>Eukaryota</taxon>
        <taxon>Metamonada</taxon>
        <taxon>Anaeramoebidae</taxon>
        <taxon>Anaeramoeba</taxon>
    </lineage>
</organism>
<dbReference type="GO" id="GO:0071028">
    <property type="term" value="P:nuclear mRNA surveillance"/>
    <property type="evidence" value="ECO:0007669"/>
    <property type="project" value="TreeGrafter"/>
</dbReference>
<dbReference type="GO" id="GO:0016075">
    <property type="term" value="P:rRNA catabolic process"/>
    <property type="evidence" value="ECO:0007669"/>
    <property type="project" value="TreeGrafter"/>
</dbReference>
<evidence type="ECO:0000256" key="1">
    <source>
        <dbReference type="ARBA" id="ARBA00004123"/>
    </source>
</evidence>
<keyword evidence="4" id="KW-0963">Cytoplasm</keyword>
<dbReference type="SUPFAM" id="SSF54211">
    <property type="entry name" value="Ribosomal protein S5 domain 2-like"/>
    <property type="match status" value="1"/>
</dbReference>
<comment type="caution">
    <text evidence="10">The sequence shown here is derived from an EMBL/GenBank/DDBJ whole genome shotgun (WGS) entry which is preliminary data.</text>
</comment>
<dbReference type="PANTHER" id="PTHR11097:SF14">
    <property type="entry name" value="EXOSOME COMPLEX COMPONENT RRP45"/>
    <property type="match status" value="1"/>
</dbReference>
<evidence type="ECO:0000256" key="2">
    <source>
        <dbReference type="ARBA" id="ARBA00004496"/>
    </source>
</evidence>
<evidence type="ECO:0000256" key="3">
    <source>
        <dbReference type="ARBA" id="ARBA00006678"/>
    </source>
</evidence>
<keyword evidence="5" id="KW-0694">RNA-binding</keyword>
<protein>
    <submittedName>
        <fullName evidence="10">Exosome complex component rrp45</fullName>
    </submittedName>
</protein>
<dbReference type="InterPro" id="IPR001247">
    <property type="entry name" value="ExoRNase_PH_dom1"/>
</dbReference>
<dbReference type="GO" id="GO:0000176">
    <property type="term" value="C:nuclear exosome (RNase complex)"/>
    <property type="evidence" value="ECO:0007669"/>
    <property type="project" value="TreeGrafter"/>
</dbReference>
<keyword evidence="6" id="KW-0539">Nucleus</keyword>
<evidence type="ECO:0000313" key="10">
    <source>
        <dbReference type="EMBL" id="KAJ3449994.1"/>
    </source>
</evidence>
<accession>A0AAV8ACM7</accession>
<dbReference type="Pfam" id="PF03725">
    <property type="entry name" value="RNase_PH_C"/>
    <property type="match status" value="1"/>
</dbReference>
<dbReference type="CDD" id="cd11368">
    <property type="entry name" value="RNase_PH_RRP45"/>
    <property type="match status" value="1"/>
</dbReference>
<dbReference type="InterPro" id="IPR036345">
    <property type="entry name" value="ExoRNase_PH_dom2_sf"/>
</dbReference>
<proteinExistence type="inferred from homology"/>
<dbReference type="SUPFAM" id="SSF55666">
    <property type="entry name" value="Ribonuclease PH domain 2-like"/>
    <property type="match status" value="1"/>
</dbReference>
<dbReference type="GO" id="GO:0000467">
    <property type="term" value="P:exonucleolytic trimming to generate mature 3'-end of 5.8S rRNA from tricistronic rRNA transcript (SSU-rRNA, 5.8S rRNA, LSU-rRNA)"/>
    <property type="evidence" value="ECO:0007669"/>
    <property type="project" value="TreeGrafter"/>
</dbReference>
<dbReference type="Proteomes" id="UP001146793">
    <property type="component" value="Unassembled WGS sequence"/>
</dbReference>
<dbReference type="InterPro" id="IPR015847">
    <property type="entry name" value="ExoRNase_PH_dom2"/>
</dbReference>
<evidence type="ECO:0000259" key="8">
    <source>
        <dbReference type="Pfam" id="PF01138"/>
    </source>
</evidence>
<gene>
    <name evidence="10" type="ORF">M0812_06156</name>
</gene>
<evidence type="ECO:0000256" key="4">
    <source>
        <dbReference type="ARBA" id="ARBA00022490"/>
    </source>
</evidence>
<dbReference type="InterPro" id="IPR027408">
    <property type="entry name" value="PNPase/RNase_PH_dom_sf"/>
</dbReference>
<dbReference type="GO" id="GO:0000177">
    <property type="term" value="C:cytoplasmic exosome (RNase complex)"/>
    <property type="evidence" value="ECO:0007669"/>
    <property type="project" value="TreeGrafter"/>
</dbReference>
<name>A0AAV8ACM7_9EUKA</name>
<dbReference type="GO" id="GO:0035925">
    <property type="term" value="F:mRNA 3'-UTR AU-rich region binding"/>
    <property type="evidence" value="ECO:0007669"/>
    <property type="project" value="TreeGrafter"/>
</dbReference>
<evidence type="ECO:0000313" key="11">
    <source>
        <dbReference type="Proteomes" id="UP001146793"/>
    </source>
</evidence>
<dbReference type="EMBL" id="JANTQA010000012">
    <property type="protein sequence ID" value="KAJ3449994.1"/>
    <property type="molecule type" value="Genomic_DNA"/>
</dbReference>
<dbReference type="GO" id="GO:0034476">
    <property type="term" value="P:U5 snRNA 3'-end processing"/>
    <property type="evidence" value="ECO:0007669"/>
    <property type="project" value="TreeGrafter"/>
</dbReference>
<dbReference type="PANTHER" id="PTHR11097">
    <property type="entry name" value="EXOSOME COMPLEX EXONUCLEASE RIBOSOMAL RNA PROCESSING PROTEIN"/>
    <property type="match status" value="1"/>
</dbReference>
<evidence type="ECO:0000256" key="6">
    <source>
        <dbReference type="ARBA" id="ARBA00023242"/>
    </source>
</evidence>
<dbReference type="Pfam" id="PF01138">
    <property type="entry name" value="RNase_PH"/>
    <property type="match status" value="1"/>
</dbReference>
<dbReference type="GO" id="GO:0034475">
    <property type="term" value="P:U4 snRNA 3'-end processing"/>
    <property type="evidence" value="ECO:0007669"/>
    <property type="project" value="TreeGrafter"/>
</dbReference>
<feature type="region of interest" description="Disordered" evidence="7">
    <location>
        <begin position="364"/>
        <end position="398"/>
    </location>
</feature>
<feature type="domain" description="Exoribonuclease phosphorolytic" evidence="8">
    <location>
        <begin position="31"/>
        <end position="164"/>
    </location>
</feature>
<dbReference type="GO" id="GO:0034473">
    <property type="term" value="P:U1 snRNA 3'-end processing"/>
    <property type="evidence" value="ECO:0007669"/>
    <property type="project" value="TreeGrafter"/>
</dbReference>
<dbReference type="GO" id="GO:0071038">
    <property type="term" value="P:TRAMP-dependent tRNA surveillance pathway"/>
    <property type="evidence" value="ECO:0007669"/>
    <property type="project" value="TreeGrafter"/>
</dbReference>
<dbReference type="InterPro" id="IPR050590">
    <property type="entry name" value="Exosome_comp_Rrp42_subfam"/>
</dbReference>
<evidence type="ECO:0000256" key="5">
    <source>
        <dbReference type="ARBA" id="ARBA00022884"/>
    </source>
</evidence>
<comment type="subcellular location">
    <subcellularLocation>
        <location evidence="2">Cytoplasm</location>
    </subcellularLocation>
    <subcellularLocation>
        <location evidence="1">Nucleus</location>
    </subcellularLocation>
</comment>
<sequence>MKRQQLSTNEENFVGSSLISGRRIDLRSLNEIRDLSISFGSKYGQVMVKLGKTKVISSIQATVAQPFKDRPQEGFCRVRISLSNVSTIDIESNRKSQSDTLEIQRMIEDSYRESRVVDLESLCIIPDIWVWEIVCNVHVVDNDGNISDAANIATILSLSHFKLPQVTIKNGKAIIHTDEEKELIPLSIYHLPISVSFGLFEKGEIIIVDPCLIEEKTIEGRIIMMVNIHEEICSIRKGGGTPLTLDQILYCTKLASEKAKEISLIIDRELEKDLKLKTKQEYDNRHLISSILMKDEQTIKSSLPFPISNSLEETILDKIRNIQSLSWTNKNSTIEIEISELSKFTNLSLNLEQKKDTVQVINQKNVDKSGDEDENENENDDDFEANNNYSDDEEDENLNQRNEQFKEFIEITNILQNQNLSKKELELLNQLNSVSSSNNKTNNEKKEIQEIILNNQKKIQNNEIEKINSKKNLKKNENHKPDEIDFSIAINPQFQTLKKK</sequence>
<dbReference type="Gene3D" id="3.30.230.70">
    <property type="entry name" value="GHMP Kinase, N-terminal domain"/>
    <property type="match status" value="1"/>
</dbReference>
<feature type="compositionally biased region" description="Acidic residues" evidence="7">
    <location>
        <begin position="370"/>
        <end position="397"/>
    </location>
</feature>
<evidence type="ECO:0000259" key="9">
    <source>
        <dbReference type="Pfam" id="PF03725"/>
    </source>
</evidence>
<dbReference type="AlphaFoldDB" id="A0AAV8ACM7"/>
<dbReference type="GO" id="GO:0071035">
    <property type="term" value="P:nuclear polyadenylation-dependent rRNA catabolic process"/>
    <property type="evidence" value="ECO:0007669"/>
    <property type="project" value="TreeGrafter"/>
</dbReference>
<reference evidence="10" key="1">
    <citation type="submission" date="2022-08" db="EMBL/GenBank/DDBJ databases">
        <title>Novel sulphate-reducing endosymbionts in the free-living metamonad Anaeramoeba.</title>
        <authorList>
            <person name="Jerlstrom-Hultqvist J."/>
            <person name="Cepicka I."/>
            <person name="Gallot-Lavallee L."/>
            <person name="Salas-Leiva D."/>
            <person name="Curtis B.A."/>
            <person name="Zahonova K."/>
            <person name="Pipaliya S."/>
            <person name="Dacks J."/>
            <person name="Roger A.J."/>
        </authorList>
    </citation>
    <scope>NUCLEOTIDE SEQUENCE</scope>
    <source>
        <strain evidence="10">Busselton2</strain>
    </source>
</reference>
<evidence type="ECO:0000256" key="7">
    <source>
        <dbReference type="SAM" id="MobiDB-lite"/>
    </source>
</evidence>